<evidence type="ECO:0000313" key="3">
    <source>
        <dbReference type="Proteomes" id="UP000196816"/>
    </source>
</evidence>
<sequence>MSDGGIGVYAVVSRVIMRRLYAGATSVHAVAVWPSFPNATVLMIRHGFRGGGFGRYSCTSERVSVCSPDRFEGRFIVRLFRRPIMPSLLRIKGCFPAFIFGPAISLIRIMPDKKIKNDLNCMEIGLNY</sequence>
<feature type="transmembrane region" description="Helical" evidence="1">
    <location>
        <begin position="88"/>
        <end position="110"/>
    </location>
</feature>
<name>A0AAC9SP44_ACEPA</name>
<dbReference type="Proteomes" id="UP000196816">
    <property type="component" value="Chromosome"/>
</dbReference>
<keyword evidence="1" id="KW-1133">Transmembrane helix</keyword>
<dbReference type="AlphaFoldDB" id="A0AAC9SP44"/>
<evidence type="ECO:0000313" key="2">
    <source>
        <dbReference type="EMBL" id="ASC05936.1"/>
    </source>
</evidence>
<accession>A0AAC9SP44</accession>
<evidence type="ECO:0000256" key="1">
    <source>
        <dbReference type="SAM" id="Phobius"/>
    </source>
</evidence>
<protein>
    <submittedName>
        <fullName evidence="2">Uncharacterized protein</fullName>
    </submittedName>
</protein>
<gene>
    <name evidence="2" type="ORF">S101468_01698</name>
</gene>
<reference evidence="2 3" key="1">
    <citation type="submission" date="2017-06" db="EMBL/GenBank/DDBJ databases">
        <title>Genome sequence of Acetobacter pasteurianus subsp. pasteurianus strain SRCM101468.</title>
        <authorList>
            <person name="Cho S.H."/>
        </authorList>
    </citation>
    <scope>NUCLEOTIDE SEQUENCE [LARGE SCALE GENOMIC DNA]</scope>
    <source>
        <strain evidence="2 3">SRCM101468</strain>
    </source>
</reference>
<organism evidence="2 3">
    <name type="scientific">Acetobacter pasteurianus subsp. pasteurianus</name>
    <dbReference type="NCBI Taxonomy" id="481145"/>
    <lineage>
        <taxon>Bacteria</taxon>
        <taxon>Pseudomonadati</taxon>
        <taxon>Pseudomonadota</taxon>
        <taxon>Alphaproteobacteria</taxon>
        <taxon>Acetobacterales</taxon>
        <taxon>Acetobacteraceae</taxon>
        <taxon>Acetobacter</taxon>
    </lineage>
</organism>
<proteinExistence type="predicted"/>
<keyword evidence="1" id="KW-0812">Transmembrane</keyword>
<keyword evidence="1" id="KW-0472">Membrane</keyword>
<dbReference type="EMBL" id="CP021922">
    <property type="protein sequence ID" value="ASC05936.1"/>
    <property type="molecule type" value="Genomic_DNA"/>
</dbReference>